<sequence length="98" mass="11069">MAKSAKKSLILSCIFSFIVLPFVSVGALFYHLFSEDVGSGKKELLFNTIVLNIKETSFSFFINSSYLLLMVIVFVATFFIAFVTHRTVKVFTQVVDKK</sequence>
<evidence type="ECO:0000313" key="3">
    <source>
        <dbReference type="Proteomes" id="UP001185012"/>
    </source>
</evidence>
<comment type="caution">
    <text evidence="2">The sequence shown here is derived from an EMBL/GenBank/DDBJ whole genome shotgun (WGS) entry which is preliminary data.</text>
</comment>
<dbReference type="EMBL" id="JAVDQG010000004">
    <property type="protein sequence ID" value="MDR6226122.1"/>
    <property type="molecule type" value="Genomic_DNA"/>
</dbReference>
<keyword evidence="1" id="KW-0472">Membrane</keyword>
<protein>
    <submittedName>
        <fullName evidence="2">Na+/melibiose symporter-like transporter</fullName>
    </submittedName>
</protein>
<keyword evidence="3" id="KW-1185">Reference proteome</keyword>
<proteinExistence type="predicted"/>
<name>A0ABU1IMX2_9BACL</name>
<keyword evidence="1" id="KW-1133">Transmembrane helix</keyword>
<dbReference type="Proteomes" id="UP001185012">
    <property type="component" value="Unassembled WGS sequence"/>
</dbReference>
<keyword evidence="1" id="KW-0812">Transmembrane</keyword>
<feature type="transmembrane region" description="Helical" evidence="1">
    <location>
        <begin position="9"/>
        <end position="33"/>
    </location>
</feature>
<reference evidence="2 3" key="1">
    <citation type="submission" date="2023-07" db="EMBL/GenBank/DDBJ databases">
        <title>Genomic Encyclopedia of Type Strains, Phase IV (KMG-IV): sequencing the most valuable type-strain genomes for metagenomic binning, comparative biology and taxonomic classification.</title>
        <authorList>
            <person name="Goeker M."/>
        </authorList>
    </citation>
    <scope>NUCLEOTIDE SEQUENCE [LARGE SCALE GENOMIC DNA]</scope>
    <source>
        <strain evidence="2 3">DSM 45903</strain>
    </source>
</reference>
<organism evidence="2 3">
    <name type="scientific">Desmospora profundinema</name>
    <dbReference type="NCBI Taxonomy" id="1571184"/>
    <lineage>
        <taxon>Bacteria</taxon>
        <taxon>Bacillati</taxon>
        <taxon>Bacillota</taxon>
        <taxon>Bacilli</taxon>
        <taxon>Bacillales</taxon>
        <taxon>Thermoactinomycetaceae</taxon>
        <taxon>Desmospora</taxon>
    </lineage>
</organism>
<gene>
    <name evidence="2" type="ORF">JOE21_002128</name>
</gene>
<accession>A0ABU1IMX2</accession>
<evidence type="ECO:0000313" key="2">
    <source>
        <dbReference type="EMBL" id="MDR6226122.1"/>
    </source>
</evidence>
<dbReference type="RefSeq" id="WP_309865604.1">
    <property type="nucleotide sequence ID" value="NZ_JAVDQG010000004.1"/>
</dbReference>
<evidence type="ECO:0000256" key="1">
    <source>
        <dbReference type="SAM" id="Phobius"/>
    </source>
</evidence>
<feature type="transmembrane region" description="Helical" evidence="1">
    <location>
        <begin position="60"/>
        <end position="83"/>
    </location>
</feature>